<accession>A0ABY9WYI3</accession>
<evidence type="ECO:0008006" key="4">
    <source>
        <dbReference type="Google" id="ProtNLM"/>
    </source>
</evidence>
<keyword evidence="3" id="KW-1185">Reference proteome</keyword>
<proteinExistence type="predicted"/>
<evidence type="ECO:0000313" key="3">
    <source>
        <dbReference type="Proteomes" id="UP001611383"/>
    </source>
</evidence>
<evidence type="ECO:0000256" key="1">
    <source>
        <dbReference type="SAM" id="MobiDB-lite"/>
    </source>
</evidence>
<dbReference type="Proteomes" id="UP001611383">
    <property type="component" value="Chromosome"/>
</dbReference>
<dbReference type="RefSeq" id="WP_395805432.1">
    <property type="nucleotide sequence ID" value="NZ_CP043494.1"/>
</dbReference>
<feature type="region of interest" description="Disordered" evidence="1">
    <location>
        <begin position="144"/>
        <end position="177"/>
    </location>
</feature>
<organism evidence="2 3">
    <name type="scientific">Archangium minus</name>
    <dbReference type="NCBI Taxonomy" id="83450"/>
    <lineage>
        <taxon>Bacteria</taxon>
        <taxon>Pseudomonadati</taxon>
        <taxon>Myxococcota</taxon>
        <taxon>Myxococcia</taxon>
        <taxon>Myxococcales</taxon>
        <taxon>Cystobacterineae</taxon>
        <taxon>Archangiaceae</taxon>
        <taxon>Archangium</taxon>
    </lineage>
</organism>
<dbReference type="EMBL" id="CP043494">
    <property type="protein sequence ID" value="WNG48200.1"/>
    <property type="molecule type" value="Genomic_DNA"/>
</dbReference>
<name>A0ABY9WYI3_9BACT</name>
<reference evidence="2 3" key="1">
    <citation type="submission" date="2019-08" db="EMBL/GenBank/DDBJ databases">
        <title>Archangium and Cystobacter genomes.</title>
        <authorList>
            <person name="Chen I.-C.K."/>
            <person name="Wielgoss S."/>
        </authorList>
    </citation>
    <scope>NUCLEOTIDE SEQUENCE [LARGE SCALE GENOMIC DNA]</scope>
    <source>
        <strain evidence="2 3">Cbm 6</strain>
    </source>
</reference>
<sequence>MGPPTSSLVDDSLWPLVRVTLPRVMTNEQQKELLERILFYLRREERFVTLVDARQLWSVSAELREQQWRFLRQHDVLIRQGSMGIVVLINSPAVALMIRVLVHRIQPKVVPYSIQASWPAAVSWVAERLDGNGLREHARRVRQSLGSSPDGRTWAEPLGVQQGVGTGRLPPERRPKC</sequence>
<protein>
    <recommendedName>
        <fullName evidence="4">STAS/SEC14 domain-containing protein</fullName>
    </recommendedName>
</protein>
<gene>
    <name evidence="2" type="ORF">F0U60_31740</name>
</gene>
<evidence type="ECO:0000313" key="2">
    <source>
        <dbReference type="EMBL" id="WNG48200.1"/>
    </source>
</evidence>